<dbReference type="Gene3D" id="3.40.50.300">
    <property type="entry name" value="P-loop containing nucleotide triphosphate hydrolases"/>
    <property type="match status" value="1"/>
</dbReference>
<dbReference type="SUPFAM" id="SSF52540">
    <property type="entry name" value="P-loop containing nucleoside triphosphate hydrolases"/>
    <property type="match status" value="1"/>
</dbReference>
<evidence type="ECO:0000313" key="1">
    <source>
        <dbReference type="EMBL" id="MFD2200180.1"/>
    </source>
</evidence>
<proteinExistence type="predicted"/>
<dbReference type="EMBL" id="JBHUIV010000003">
    <property type="protein sequence ID" value="MFD2200180.1"/>
    <property type="molecule type" value="Genomic_DNA"/>
</dbReference>
<accession>A0ABW5B6B9</accession>
<protein>
    <submittedName>
        <fullName evidence="1">AAA family ATPase</fullName>
    </submittedName>
</protein>
<dbReference type="Proteomes" id="UP001597414">
    <property type="component" value="Unassembled WGS sequence"/>
</dbReference>
<gene>
    <name evidence="1" type="ORF">ACFSKV_01290</name>
</gene>
<dbReference type="InterPro" id="IPR027417">
    <property type="entry name" value="P-loop_NTPase"/>
</dbReference>
<dbReference type="RefSeq" id="WP_380799768.1">
    <property type="nucleotide sequence ID" value="NZ_JBHUIV010000003.1"/>
</dbReference>
<sequence length="380" mass="43541">MELKRTPRIPQESDLNRIVENIQKSIDEDRKQATSHQIESNPILRAIRESKIDPLEEIKRPPVCLSMFFESGNGVIGTLGNFSLIIGKAKSKKTFSISMFLASVINGNAFNKFQGQLPIDRNRVIFFDTEQSKYHVSKFHKRVCKLAGKTNPENFDSYSLRKHSVQDRLKIIDYVINNTPDLGFVAIDGIRDLVMSINDEEEATKIASYLLKWTEEKNIHIITVLHQNKGDNNARGHVGTELVNKAETVLSVTLDQSDRKISIVEPEFCRDKEPEPFAFSVDENGLPFIIENWSPRQKNENKALVPHLISAEEHWANLKQLFEKYPEPKGKDVVAFLKSQYNIGDNKAKEFRTYYLDQEWIRPSGNRNSPINHYILSLGS</sequence>
<organism evidence="1 2">
    <name type="scientific">Shivajiella indica</name>
    <dbReference type="NCBI Taxonomy" id="872115"/>
    <lineage>
        <taxon>Bacteria</taxon>
        <taxon>Pseudomonadati</taxon>
        <taxon>Bacteroidota</taxon>
        <taxon>Cytophagia</taxon>
        <taxon>Cytophagales</taxon>
        <taxon>Cyclobacteriaceae</taxon>
        <taxon>Shivajiella</taxon>
    </lineage>
</organism>
<keyword evidence="2" id="KW-1185">Reference proteome</keyword>
<reference evidence="2" key="1">
    <citation type="journal article" date="2019" name="Int. J. Syst. Evol. Microbiol.">
        <title>The Global Catalogue of Microorganisms (GCM) 10K type strain sequencing project: providing services to taxonomists for standard genome sequencing and annotation.</title>
        <authorList>
            <consortium name="The Broad Institute Genomics Platform"/>
            <consortium name="The Broad Institute Genome Sequencing Center for Infectious Disease"/>
            <person name="Wu L."/>
            <person name="Ma J."/>
        </authorList>
    </citation>
    <scope>NUCLEOTIDE SEQUENCE [LARGE SCALE GENOMIC DNA]</scope>
    <source>
        <strain evidence="2">KCTC 19812</strain>
    </source>
</reference>
<comment type="caution">
    <text evidence="1">The sequence shown here is derived from an EMBL/GenBank/DDBJ whole genome shotgun (WGS) entry which is preliminary data.</text>
</comment>
<name>A0ABW5B6B9_9BACT</name>
<dbReference type="Pfam" id="PF13481">
    <property type="entry name" value="AAA_25"/>
    <property type="match status" value="1"/>
</dbReference>
<evidence type="ECO:0000313" key="2">
    <source>
        <dbReference type="Proteomes" id="UP001597414"/>
    </source>
</evidence>